<gene>
    <name evidence="3" type="ORF">GPAL_1562</name>
</gene>
<protein>
    <recommendedName>
        <fullName evidence="2">DUF2059 domain-containing protein</fullName>
    </recommendedName>
</protein>
<dbReference type="AlphaFoldDB" id="K6YWT2"/>
<evidence type="ECO:0000256" key="1">
    <source>
        <dbReference type="SAM" id="SignalP"/>
    </source>
</evidence>
<name>K6YWT2_9ALTE</name>
<dbReference type="RefSeq" id="WP_006010599.1">
    <property type="nucleotide sequence ID" value="NZ_AUAV01000015.1"/>
</dbReference>
<reference evidence="4" key="1">
    <citation type="journal article" date="2014" name="Environ. Microbiol.">
        <title>Comparative genomics of the marine bacterial genus Glaciecola reveals the high degree of genomic diversity and genomic characteristic for cold adaptation.</title>
        <authorList>
            <person name="Qin Q.L."/>
            <person name="Xie B.B."/>
            <person name="Yu Y."/>
            <person name="Shu Y.L."/>
            <person name="Rong J.C."/>
            <person name="Zhang Y.J."/>
            <person name="Zhao D.L."/>
            <person name="Chen X.L."/>
            <person name="Zhang X.Y."/>
            <person name="Chen B."/>
            <person name="Zhou B.C."/>
            <person name="Zhang Y.Z."/>
        </authorList>
    </citation>
    <scope>NUCLEOTIDE SEQUENCE [LARGE SCALE GENOMIC DNA]</scope>
    <source>
        <strain evidence="4">ACAM 615</strain>
    </source>
</reference>
<evidence type="ECO:0000259" key="2">
    <source>
        <dbReference type="Pfam" id="PF09832"/>
    </source>
</evidence>
<feature type="chain" id="PRO_5003897799" description="DUF2059 domain-containing protein" evidence="1">
    <location>
        <begin position="20"/>
        <end position="166"/>
    </location>
</feature>
<proteinExistence type="predicted"/>
<keyword evidence="4" id="KW-1185">Reference proteome</keyword>
<sequence length="166" mass="19347">MMKKILLALTLVFAFTVSAQESKGSDNLDELFELMNMDSMVETMYDQMQSIYIEVEKDVDISSEELAINQKYREQMTNIMKKEMSWQAMKVDLKQIYLQNFTENEIADMIIFYKSSTGQSVLRTMPVVMQESMKLGQAMAQKTLPKLQALAEREQQERQELRDNSN</sequence>
<comment type="caution">
    <text evidence="3">The sequence shown here is derived from an EMBL/GenBank/DDBJ whole genome shotgun (WGS) entry which is preliminary data.</text>
</comment>
<feature type="domain" description="DUF2059" evidence="2">
    <location>
        <begin position="87"/>
        <end position="145"/>
    </location>
</feature>
<evidence type="ECO:0000313" key="3">
    <source>
        <dbReference type="EMBL" id="GAC28426.1"/>
    </source>
</evidence>
<organism evidence="3 4">
    <name type="scientific">Brumicola pallidula DSM 14239 = ACAM 615</name>
    <dbReference type="NCBI Taxonomy" id="1121922"/>
    <lineage>
        <taxon>Bacteria</taxon>
        <taxon>Pseudomonadati</taxon>
        <taxon>Pseudomonadota</taxon>
        <taxon>Gammaproteobacteria</taxon>
        <taxon>Alteromonadales</taxon>
        <taxon>Alteromonadaceae</taxon>
        <taxon>Brumicola</taxon>
    </lineage>
</organism>
<dbReference type="InterPro" id="IPR018637">
    <property type="entry name" value="DUF2059"/>
</dbReference>
<dbReference type="OrthoDB" id="191313at2"/>
<accession>K6YWT2</accession>
<dbReference type="Proteomes" id="UP000006251">
    <property type="component" value="Unassembled WGS sequence"/>
</dbReference>
<keyword evidence="1" id="KW-0732">Signal</keyword>
<evidence type="ECO:0000313" key="4">
    <source>
        <dbReference type="Proteomes" id="UP000006251"/>
    </source>
</evidence>
<dbReference type="EMBL" id="BAEQ01000024">
    <property type="protein sequence ID" value="GAC28426.1"/>
    <property type="molecule type" value="Genomic_DNA"/>
</dbReference>
<dbReference type="Pfam" id="PF09832">
    <property type="entry name" value="DUF2059"/>
    <property type="match status" value="1"/>
</dbReference>
<feature type="signal peptide" evidence="1">
    <location>
        <begin position="1"/>
        <end position="19"/>
    </location>
</feature>